<dbReference type="InterPro" id="IPR041497">
    <property type="entry name" value="Thump-like"/>
</dbReference>
<comment type="caution">
    <text evidence="3">The sequence shown here is derived from an EMBL/GenBank/DDBJ whole genome shotgun (WGS) entry which is preliminary data.</text>
</comment>
<evidence type="ECO:0000259" key="1">
    <source>
        <dbReference type="Pfam" id="PF18096"/>
    </source>
</evidence>
<dbReference type="GO" id="GO:0008168">
    <property type="term" value="F:methyltransferase activity"/>
    <property type="evidence" value="ECO:0007669"/>
    <property type="project" value="UniProtKB-KW"/>
</dbReference>
<keyword evidence="3" id="KW-0489">Methyltransferase</keyword>
<protein>
    <submittedName>
        <fullName evidence="3">Class I SAM-dependent methyltransferase</fullName>
    </submittedName>
</protein>
<keyword evidence="3" id="KW-0808">Transferase</keyword>
<dbReference type="SUPFAM" id="SSF53335">
    <property type="entry name" value="S-adenosyl-L-methionine-dependent methyltransferases"/>
    <property type="match status" value="1"/>
</dbReference>
<sequence length="397" mass="45728">MNKNLLHKEVQDFIDTNFRSDIHTILLGKKLFSAVENREVVEQLESKKKAQKKLPTWFETKNIYYANKLNLSQTSSEICAQYKADLVSGDSLADLTGGFGVDSYYFSKKIDKVFHIEKNREVSEIAKHNFAQMGVSNIEVLYGDGITFLEKNKQILDWIYLDPSRRDQSNKKVFFLEDCEPNVTKHLELLRSKSQNILIKTGPMLDLSMGLEQLDKVFEIHIVSLENEVKEVLWHLKPDFGKAPLVRTINFNKGNTETFQYGLYEKENAQAEFSKPLKYLYEPNAAIMKSGAFNLVSERYGLKKLQEHTHLYTSEALLPFPGRVFEIVKTIPYNNKRFKQLGIKKANITTRNFPETVVQIRKKFNLKDGGQNYLFFTKDTKNSLIVISAIAAARIKS</sequence>
<dbReference type="InterPro" id="IPR029063">
    <property type="entry name" value="SAM-dependent_MTases_sf"/>
</dbReference>
<dbReference type="Proteomes" id="UP000323188">
    <property type="component" value="Unassembled WGS sequence"/>
</dbReference>
<name>A0A5B2TN93_9FLAO</name>
<dbReference type="Gene3D" id="3.40.50.150">
    <property type="entry name" value="Vaccinia Virus protein VP39"/>
    <property type="match status" value="1"/>
</dbReference>
<feature type="domain" description="THUMP-like" evidence="1">
    <location>
        <begin position="322"/>
        <end position="386"/>
    </location>
</feature>
<feature type="domain" description="PG-1098 ferredoxin-like" evidence="2">
    <location>
        <begin position="279"/>
        <end position="321"/>
    </location>
</feature>
<dbReference type="Pfam" id="PF22013">
    <property type="entry name" value="PG_1098_Fer"/>
    <property type="match status" value="1"/>
</dbReference>
<evidence type="ECO:0000313" key="4">
    <source>
        <dbReference type="Proteomes" id="UP000323188"/>
    </source>
</evidence>
<dbReference type="GO" id="GO:0032259">
    <property type="term" value="P:methylation"/>
    <property type="evidence" value="ECO:0007669"/>
    <property type="project" value="UniProtKB-KW"/>
</dbReference>
<dbReference type="EMBL" id="VUOE01000004">
    <property type="protein sequence ID" value="KAA2215573.1"/>
    <property type="molecule type" value="Genomic_DNA"/>
</dbReference>
<dbReference type="InterPro" id="IPR054168">
    <property type="entry name" value="PG_1098_Fer"/>
</dbReference>
<accession>A0A5B2TN93</accession>
<evidence type="ECO:0000313" key="3">
    <source>
        <dbReference type="EMBL" id="KAA2215573.1"/>
    </source>
</evidence>
<dbReference type="Gene3D" id="1.10.10.1110">
    <property type="entry name" value="Methyltransferase PG1098, N-terminal domain"/>
    <property type="match status" value="1"/>
</dbReference>
<dbReference type="CDD" id="cd02440">
    <property type="entry name" value="AdoMet_MTases"/>
    <property type="match status" value="1"/>
</dbReference>
<dbReference type="Pfam" id="PF18096">
    <property type="entry name" value="Thump_like"/>
    <property type="match status" value="1"/>
</dbReference>
<organism evidence="3 4">
    <name type="scientific">Maribacter flavus</name>
    <dbReference type="NCBI Taxonomy" id="1658664"/>
    <lineage>
        <taxon>Bacteria</taxon>
        <taxon>Pseudomonadati</taxon>
        <taxon>Bacteroidota</taxon>
        <taxon>Flavobacteriia</taxon>
        <taxon>Flavobacteriales</taxon>
        <taxon>Flavobacteriaceae</taxon>
        <taxon>Maribacter</taxon>
    </lineage>
</organism>
<gene>
    <name evidence="3" type="ORF">F0361_18235</name>
</gene>
<dbReference type="RefSeq" id="WP_154920833.1">
    <property type="nucleotide sequence ID" value="NZ_VUOE01000004.1"/>
</dbReference>
<dbReference type="AlphaFoldDB" id="A0A5B2TN93"/>
<proteinExistence type="predicted"/>
<reference evidence="3 4" key="1">
    <citation type="submission" date="2019-09" db="EMBL/GenBank/DDBJ databases">
        <authorList>
            <person name="Khan S.A."/>
            <person name="Jeon C.O."/>
            <person name="Chun B.H."/>
            <person name="Jeong S.E."/>
        </authorList>
    </citation>
    <scope>NUCLEOTIDE SEQUENCE [LARGE SCALE GENOMIC DNA]</scope>
    <source>
        <strain evidence="3 4">KCTC 42508</strain>
    </source>
</reference>
<evidence type="ECO:0000259" key="2">
    <source>
        <dbReference type="Pfam" id="PF22013"/>
    </source>
</evidence>